<sequence>MSNESKLWTKDFIIVSAINFLLTLVFYLLVVVMGVYAAEEFNASASQSGLVVGIFIVGALVGRLVIGRYINKIGQKTTLFIGVIIFILATSLYFFNFGIGFLLINRFIHGIGLGFGSTATGTIVAQIIPAERKGEGIGYYSMSATLSTALGPFVGLYMSQHTSMQGIFLLCLAIAIFSFLTAFFVRVPVVHETEAEKEEKGFQISHYVEPRAVPIAIITLILALCYSSVLSFLNSYAIELDLVSVASVFFLVYSIAVLLSRPFTGRLIDLKGANIVMYPAFVLFTIGMILLGFAESGFTMLLAGVLIGLGFGNMQSCTQAIAIKMTPTHRMGLATSTFFIFLDGGLGFGPYLLGFVTPLTGYSSLYIILGIVVLVTTGLYTMLHGKKDSQEQQTLAY</sequence>
<feature type="transmembrane region" description="Helical" evidence="6">
    <location>
        <begin position="333"/>
        <end position="353"/>
    </location>
</feature>
<name>A0ABW3NBW4_9BACI</name>
<dbReference type="InterPro" id="IPR036259">
    <property type="entry name" value="MFS_trans_sf"/>
</dbReference>
<dbReference type="CDD" id="cd17489">
    <property type="entry name" value="MFS_YfcJ_like"/>
    <property type="match status" value="1"/>
</dbReference>
<keyword evidence="9" id="KW-1185">Reference proteome</keyword>
<dbReference type="InterPro" id="IPR052714">
    <property type="entry name" value="MFS_Exporter"/>
</dbReference>
<feature type="transmembrane region" description="Helical" evidence="6">
    <location>
        <begin position="242"/>
        <end position="263"/>
    </location>
</feature>
<dbReference type="Gene3D" id="1.20.1250.20">
    <property type="entry name" value="MFS general substrate transporter like domains"/>
    <property type="match status" value="2"/>
</dbReference>
<evidence type="ECO:0000313" key="9">
    <source>
        <dbReference type="Proteomes" id="UP001597041"/>
    </source>
</evidence>
<gene>
    <name evidence="8" type="ORF">ACFQ19_02515</name>
</gene>
<feature type="transmembrane region" description="Helical" evidence="6">
    <location>
        <begin position="300"/>
        <end position="321"/>
    </location>
</feature>
<evidence type="ECO:0000259" key="7">
    <source>
        <dbReference type="PROSITE" id="PS50850"/>
    </source>
</evidence>
<comment type="subcellular location">
    <subcellularLocation>
        <location evidence="1">Cell membrane</location>
        <topology evidence="1">Multi-pass membrane protein</topology>
    </subcellularLocation>
</comment>
<feature type="transmembrane region" description="Helical" evidence="6">
    <location>
        <begin position="365"/>
        <end position="383"/>
    </location>
</feature>
<dbReference type="PROSITE" id="PS50850">
    <property type="entry name" value="MFS"/>
    <property type="match status" value="1"/>
</dbReference>
<keyword evidence="2" id="KW-0813">Transport</keyword>
<proteinExistence type="predicted"/>
<dbReference type="PANTHER" id="PTHR23531">
    <property type="entry name" value="QUINOLENE RESISTANCE PROTEIN NORA"/>
    <property type="match status" value="1"/>
</dbReference>
<feature type="transmembrane region" description="Helical" evidence="6">
    <location>
        <begin position="212"/>
        <end position="236"/>
    </location>
</feature>
<keyword evidence="5 6" id="KW-0472">Membrane</keyword>
<protein>
    <submittedName>
        <fullName evidence="8">MFS transporter</fullName>
    </submittedName>
</protein>
<evidence type="ECO:0000256" key="6">
    <source>
        <dbReference type="SAM" id="Phobius"/>
    </source>
</evidence>
<dbReference type="EMBL" id="JBHTKK010000002">
    <property type="protein sequence ID" value="MFD1064888.1"/>
    <property type="molecule type" value="Genomic_DNA"/>
</dbReference>
<dbReference type="InterPro" id="IPR020846">
    <property type="entry name" value="MFS_dom"/>
</dbReference>
<evidence type="ECO:0000256" key="5">
    <source>
        <dbReference type="ARBA" id="ARBA00023136"/>
    </source>
</evidence>
<feature type="transmembrane region" description="Helical" evidence="6">
    <location>
        <begin position="107"/>
        <end position="125"/>
    </location>
</feature>
<evidence type="ECO:0000256" key="1">
    <source>
        <dbReference type="ARBA" id="ARBA00004651"/>
    </source>
</evidence>
<feature type="transmembrane region" description="Helical" evidence="6">
    <location>
        <begin position="12"/>
        <end position="36"/>
    </location>
</feature>
<dbReference type="RefSeq" id="WP_379590390.1">
    <property type="nucleotide sequence ID" value="NZ_JBHTKK010000002.1"/>
</dbReference>
<dbReference type="InterPro" id="IPR005829">
    <property type="entry name" value="Sugar_transporter_CS"/>
</dbReference>
<dbReference type="SUPFAM" id="SSF103473">
    <property type="entry name" value="MFS general substrate transporter"/>
    <property type="match status" value="1"/>
</dbReference>
<dbReference type="PROSITE" id="PS00217">
    <property type="entry name" value="SUGAR_TRANSPORT_2"/>
    <property type="match status" value="1"/>
</dbReference>
<keyword evidence="3 6" id="KW-0812">Transmembrane</keyword>
<feature type="transmembrane region" description="Helical" evidence="6">
    <location>
        <begin position="137"/>
        <end position="158"/>
    </location>
</feature>
<evidence type="ECO:0000313" key="8">
    <source>
        <dbReference type="EMBL" id="MFD1064888.1"/>
    </source>
</evidence>
<reference evidence="9" key="1">
    <citation type="journal article" date="2019" name="Int. J. Syst. Evol. Microbiol.">
        <title>The Global Catalogue of Microorganisms (GCM) 10K type strain sequencing project: providing services to taxonomists for standard genome sequencing and annotation.</title>
        <authorList>
            <consortium name="The Broad Institute Genomics Platform"/>
            <consortium name="The Broad Institute Genome Sequencing Center for Infectious Disease"/>
            <person name="Wu L."/>
            <person name="Ma J."/>
        </authorList>
    </citation>
    <scope>NUCLEOTIDE SEQUENCE [LARGE SCALE GENOMIC DNA]</scope>
    <source>
        <strain evidence="9">CCUG 56608</strain>
    </source>
</reference>
<evidence type="ECO:0000256" key="4">
    <source>
        <dbReference type="ARBA" id="ARBA00022989"/>
    </source>
</evidence>
<feature type="transmembrane region" description="Helical" evidence="6">
    <location>
        <begin position="164"/>
        <end position="191"/>
    </location>
</feature>
<feature type="transmembrane region" description="Helical" evidence="6">
    <location>
        <begin position="78"/>
        <end position="101"/>
    </location>
</feature>
<dbReference type="Proteomes" id="UP001597041">
    <property type="component" value="Unassembled WGS sequence"/>
</dbReference>
<dbReference type="Pfam" id="PF07690">
    <property type="entry name" value="MFS_1"/>
    <property type="match status" value="1"/>
</dbReference>
<dbReference type="InterPro" id="IPR011701">
    <property type="entry name" value="MFS"/>
</dbReference>
<feature type="domain" description="Major facilitator superfamily (MFS) profile" evidence="7">
    <location>
        <begin position="12"/>
        <end position="388"/>
    </location>
</feature>
<organism evidence="8 9">
    <name type="scientific">Oceanobacillus locisalsi</name>
    <dbReference type="NCBI Taxonomy" id="546107"/>
    <lineage>
        <taxon>Bacteria</taxon>
        <taxon>Bacillati</taxon>
        <taxon>Bacillota</taxon>
        <taxon>Bacilli</taxon>
        <taxon>Bacillales</taxon>
        <taxon>Bacillaceae</taxon>
        <taxon>Oceanobacillus</taxon>
    </lineage>
</organism>
<keyword evidence="4 6" id="KW-1133">Transmembrane helix</keyword>
<comment type="caution">
    <text evidence="8">The sequence shown here is derived from an EMBL/GenBank/DDBJ whole genome shotgun (WGS) entry which is preliminary data.</text>
</comment>
<feature type="transmembrane region" description="Helical" evidence="6">
    <location>
        <begin position="48"/>
        <end position="66"/>
    </location>
</feature>
<evidence type="ECO:0000256" key="3">
    <source>
        <dbReference type="ARBA" id="ARBA00022692"/>
    </source>
</evidence>
<accession>A0ABW3NBW4</accession>
<evidence type="ECO:0000256" key="2">
    <source>
        <dbReference type="ARBA" id="ARBA00022448"/>
    </source>
</evidence>
<dbReference type="PANTHER" id="PTHR23531:SF1">
    <property type="entry name" value="QUINOLENE RESISTANCE PROTEIN NORA"/>
    <property type="match status" value="1"/>
</dbReference>
<feature type="transmembrane region" description="Helical" evidence="6">
    <location>
        <begin position="275"/>
        <end position="294"/>
    </location>
</feature>